<proteinExistence type="predicted"/>
<keyword evidence="2" id="KW-1185">Reference proteome</keyword>
<gene>
    <name evidence="1" type="ORF">ACOLOM_LOCUS10221</name>
</gene>
<reference evidence="1" key="1">
    <citation type="submission" date="2021-06" db="EMBL/GenBank/DDBJ databases">
        <authorList>
            <person name="Kallberg Y."/>
            <person name="Tangrot J."/>
            <person name="Rosling A."/>
        </authorList>
    </citation>
    <scope>NUCLEOTIDE SEQUENCE</scope>
    <source>
        <strain evidence="1">CL356</strain>
    </source>
</reference>
<dbReference type="EMBL" id="CAJVPT010032146">
    <property type="protein sequence ID" value="CAG8700420.1"/>
    <property type="molecule type" value="Genomic_DNA"/>
</dbReference>
<protein>
    <submittedName>
        <fullName evidence="1">2520_t:CDS:1</fullName>
    </submittedName>
</protein>
<evidence type="ECO:0000313" key="2">
    <source>
        <dbReference type="Proteomes" id="UP000789525"/>
    </source>
</evidence>
<sequence length="540" mass="61052">VGGEGVQQALLRMMEGSIVTINANKGNENGMGPPPGDRRGRNHNAPSQDTYQVDTSNILFILSGAFVGLDKISQSIGFGATLPTHSQEEDNFTPFFTKSGEKADIWSLVEPAVITSLNQLTIADLLRILTEVKGSLVSQYTALFGYSGVEIRFTNPALREIAKLAKERGGGARGLRGIMETLLLDAMYDVPGSGVRHVLINEAVVKGKNSALYWSRGEGAAFWHDWAMEEEQDAKSRSVEDTQKDIGENKTRSDSYDIPPKFDVTLEQFESWALDRLRILAEIESSFVRNRNHEELKTLVVTQQKKYLSLNSNTAANVDKDSERKKDHVSHFVLRLAFCRSEELRKRFIKAEMALFRIRYDTDDPRERAEFLLSRDFGWSEVSPAEKAELEAQLRLYVPPSAVKDFPSEQYFKVPWTRVPDLVEKRRVYLRAGIAYVAKREQSSIIFQQFQAELERALELTARALPRMDEDRLTPILNHLSKGFLAGISSEYSSAPASGEAVTADMIDDLARRHFPMCMRSLHNNLRKDHHLKHQARLQY</sequence>
<accession>A0ACA9PBA0</accession>
<evidence type="ECO:0000313" key="1">
    <source>
        <dbReference type="EMBL" id="CAG8700420.1"/>
    </source>
</evidence>
<name>A0ACA9PBA0_9GLOM</name>
<feature type="non-terminal residue" evidence="1">
    <location>
        <position position="540"/>
    </location>
</feature>
<comment type="caution">
    <text evidence="1">The sequence shown here is derived from an EMBL/GenBank/DDBJ whole genome shotgun (WGS) entry which is preliminary data.</text>
</comment>
<feature type="non-terminal residue" evidence="1">
    <location>
        <position position="1"/>
    </location>
</feature>
<organism evidence="1 2">
    <name type="scientific">Acaulospora colombiana</name>
    <dbReference type="NCBI Taxonomy" id="27376"/>
    <lineage>
        <taxon>Eukaryota</taxon>
        <taxon>Fungi</taxon>
        <taxon>Fungi incertae sedis</taxon>
        <taxon>Mucoromycota</taxon>
        <taxon>Glomeromycotina</taxon>
        <taxon>Glomeromycetes</taxon>
        <taxon>Diversisporales</taxon>
        <taxon>Acaulosporaceae</taxon>
        <taxon>Acaulospora</taxon>
    </lineage>
</organism>
<dbReference type="Proteomes" id="UP000789525">
    <property type="component" value="Unassembled WGS sequence"/>
</dbReference>